<evidence type="ECO:0000256" key="1">
    <source>
        <dbReference type="SAM" id="Phobius"/>
    </source>
</evidence>
<evidence type="ECO:0000313" key="3">
    <source>
        <dbReference type="EMBL" id="KAF0761189.1"/>
    </source>
</evidence>
<accession>A0A6G0YTV7</accession>
<keyword evidence="1" id="KW-0472">Membrane</keyword>
<dbReference type="OrthoDB" id="6628466at2759"/>
<dbReference type="Proteomes" id="UP000478052">
    <property type="component" value="Unassembled WGS sequence"/>
</dbReference>
<feature type="domain" description="BHLH" evidence="2">
    <location>
        <begin position="63"/>
        <end position="116"/>
    </location>
</feature>
<gene>
    <name evidence="3" type="ORF">FWK35_00007229</name>
</gene>
<dbReference type="Gene3D" id="4.10.280.10">
    <property type="entry name" value="Helix-loop-helix DNA-binding domain"/>
    <property type="match status" value="1"/>
</dbReference>
<dbReference type="Pfam" id="PF00010">
    <property type="entry name" value="HLH"/>
    <property type="match status" value="1"/>
</dbReference>
<dbReference type="AlphaFoldDB" id="A0A6G0YTV7"/>
<keyword evidence="1" id="KW-1133">Transmembrane helix</keyword>
<sequence length="149" mass="17581">MHALDSTNYIIILSLTAFYFILKAPYYSCDSDITQFDNNYPATRNESLTSKSRRPKRQFKNLQHRKMHNAKEREFRRRISQRFDTLRESCSFLNTNKRIPSKISILLAAKKECILLKKLENKLMAEKKLLCKANGILNNRFAELTKMTK</sequence>
<dbReference type="InterPro" id="IPR011598">
    <property type="entry name" value="bHLH_dom"/>
</dbReference>
<protein>
    <submittedName>
        <fullName evidence="3">BHLH domain-containing protein</fullName>
    </submittedName>
</protein>
<dbReference type="GO" id="GO:0046983">
    <property type="term" value="F:protein dimerization activity"/>
    <property type="evidence" value="ECO:0007669"/>
    <property type="project" value="InterPro"/>
</dbReference>
<dbReference type="InterPro" id="IPR036638">
    <property type="entry name" value="HLH_DNA-bd_sf"/>
</dbReference>
<keyword evidence="4" id="KW-1185">Reference proteome</keyword>
<reference evidence="3 4" key="1">
    <citation type="submission" date="2019-08" db="EMBL/GenBank/DDBJ databases">
        <title>Whole genome of Aphis craccivora.</title>
        <authorList>
            <person name="Voronova N.V."/>
            <person name="Shulinski R.S."/>
            <person name="Bandarenka Y.V."/>
            <person name="Zhorov D.G."/>
            <person name="Warner D."/>
        </authorList>
    </citation>
    <scope>NUCLEOTIDE SEQUENCE [LARGE SCALE GENOMIC DNA]</scope>
    <source>
        <strain evidence="3">180601</strain>
        <tissue evidence="3">Whole Body</tissue>
    </source>
</reference>
<name>A0A6G0YTV7_APHCR</name>
<dbReference type="EMBL" id="VUJU01002469">
    <property type="protein sequence ID" value="KAF0761189.1"/>
    <property type="molecule type" value="Genomic_DNA"/>
</dbReference>
<evidence type="ECO:0000259" key="2">
    <source>
        <dbReference type="PROSITE" id="PS50888"/>
    </source>
</evidence>
<organism evidence="3 4">
    <name type="scientific">Aphis craccivora</name>
    <name type="common">Cowpea aphid</name>
    <dbReference type="NCBI Taxonomy" id="307492"/>
    <lineage>
        <taxon>Eukaryota</taxon>
        <taxon>Metazoa</taxon>
        <taxon>Ecdysozoa</taxon>
        <taxon>Arthropoda</taxon>
        <taxon>Hexapoda</taxon>
        <taxon>Insecta</taxon>
        <taxon>Pterygota</taxon>
        <taxon>Neoptera</taxon>
        <taxon>Paraneoptera</taxon>
        <taxon>Hemiptera</taxon>
        <taxon>Sternorrhyncha</taxon>
        <taxon>Aphidomorpha</taxon>
        <taxon>Aphidoidea</taxon>
        <taxon>Aphididae</taxon>
        <taxon>Aphidini</taxon>
        <taxon>Aphis</taxon>
        <taxon>Aphis</taxon>
    </lineage>
</organism>
<feature type="transmembrane region" description="Helical" evidence="1">
    <location>
        <begin position="6"/>
        <end position="22"/>
    </location>
</feature>
<keyword evidence="1" id="KW-0812">Transmembrane</keyword>
<proteinExistence type="predicted"/>
<dbReference type="SUPFAM" id="SSF47459">
    <property type="entry name" value="HLH, helix-loop-helix DNA-binding domain"/>
    <property type="match status" value="1"/>
</dbReference>
<comment type="caution">
    <text evidence="3">The sequence shown here is derived from an EMBL/GenBank/DDBJ whole genome shotgun (WGS) entry which is preliminary data.</text>
</comment>
<dbReference type="PROSITE" id="PS50888">
    <property type="entry name" value="BHLH"/>
    <property type="match status" value="1"/>
</dbReference>
<evidence type="ECO:0000313" key="4">
    <source>
        <dbReference type="Proteomes" id="UP000478052"/>
    </source>
</evidence>